<sequence length="410" mass="44121">MSVKDQYLKKNPDDVVIVAAYRTALTKGGKGGFKDVGSDFILRQLTAEFIKKTGVDPKIIQDVAVGNVLNGRAGDFEHRGALLSAGLPYSTPFVAINRQCSSGLMAISQVANKIKVGEIECGLAGGVESMTKNYGPQALIKIDPAYENDPEFQKNGIPMGITNENVCAKFNIARDVQDEFAAKSYQKAEKAQSEGKFKDEILPIEVFQEDDDDDDEEENEDEDDEPKEKKVWIDKDEGIRPGVTKEKLAKIKPAFKDDGVSSAGNSSQVSDGAALVLLMKRSFAEKHGFKPQAKFVLTSIAGVPPEIMGIGPAVAIPKVLKQTGLEVKDIDVYEINEAFAGQCLYSIESCNIPKEKVNLNGGAIALGHPLGCTGARQYATILRLLQPGQFGLTSMCIGTGMGAASVIVKE</sequence>
<name>A0A9W4TZ23_9ASCO</name>
<protein>
    <recommendedName>
        <fullName evidence="10">acetyl-CoA C-acyltransferase</fullName>
        <ecNumber evidence="10">2.3.1.16</ecNumber>
    </recommendedName>
</protein>
<evidence type="ECO:0000259" key="16">
    <source>
        <dbReference type="Pfam" id="PF02803"/>
    </source>
</evidence>
<dbReference type="InterPro" id="IPR002155">
    <property type="entry name" value="Thiolase"/>
</dbReference>
<feature type="active site" description="Proton acceptor" evidence="12">
    <location>
        <position position="368"/>
    </location>
</feature>
<dbReference type="SUPFAM" id="SSF53901">
    <property type="entry name" value="Thiolase-like"/>
    <property type="match status" value="2"/>
</dbReference>
<dbReference type="AlphaFoldDB" id="A0A9W4TZ23"/>
<evidence type="ECO:0000259" key="15">
    <source>
        <dbReference type="Pfam" id="PF00108"/>
    </source>
</evidence>
<dbReference type="GO" id="GO:0006635">
    <property type="term" value="P:fatty acid beta-oxidation"/>
    <property type="evidence" value="ECO:0007669"/>
    <property type="project" value="TreeGrafter"/>
</dbReference>
<evidence type="ECO:0000256" key="10">
    <source>
        <dbReference type="ARBA" id="ARBA00024073"/>
    </source>
</evidence>
<evidence type="ECO:0000256" key="12">
    <source>
        <dbReference type="PIRSR" id="PIRSR000429-1"/>
    </source>
</evidence>
<evidence type="ECO:0000256" key="2">
    <source>
        <dbReference type="ARBA" id="ARBA00004872"/>
    </source>
</evidence>
<dbReference type="PROSITE" id="PS00737">
    <property type="entry name" value="THIOLASE_2"/>
    <property type="match status" value="1"/>
</dbReference>
<comment type="catalytic activity">
    <reaction evidence="11">
        <text>an acyl-CoA + acetyl-CoA = a 3-oxoacyl-CoA + CoA</text>
        <dbReference type="Rhea" id="RHEA:21564"/>
        <dbReference type="ChEBI" id="CHEBI:57287"/>
        <dbReference type="ChEBI" id="CHEBI:57288"/>
        <dbReference type="ChEBI" id="CHEBI:58342"/>
        <dbReference type="ChEBI" id="CHEBI:90726"/>
        <dbReference type="EC" id="2.3.1.16"/>
    </reaction>
</comment>
<feature type="domain" description="Thiolase N-terminal" evidence="15">
    <location>
        <begin position="15"/>
        <end position="282"/>
    </location>
</feature>
<reference evidence="17" key="1">
    <citation type="submission" date="2022-12" db="EMBL/GenBank/DDBJ databases">
        <authorList>
            <person name="Brejova B."/>
        </authorList>
    </citation>
    <scope>NUCLEOTIDE SEQUENCE</scope>
</reference>
<evidence type="ECO:0000256" key="6">
    <source>
        <dbReference type="ARBA" id="ARBA00022946"/>
    </source>
</evidence>
<dbReference type="GO" id="GO:0003988">
    <property type="term" value="F:acetyl-CoA C-acyltransferase activity"/>
    <property type="evidence" value="ECO:0007669"/>
    <property type="project" value="UniProtKB-EC"/>
</dbReference>
<dbReference type="CDD" id="cd00751">
    <property type="entry name" value="thiolase"/>
    <property type="match status" value="1"/>
</dbReference>
<keyword evidence="7" id="KW-0443">Lipid metabolism</keyword>
<accession>A0A9W4TZ23</accession>
<dbReference type="OrthoDB" id="5404651at2759"/>
<keyword evidence="5" id="KW-0276">Fatty acid metabolism</keyword>
<dbReference type="InterPro" id="IPR020615">
    <property type="entry name" value="Thiolase_acyl_enz_int_AS"/>
</dbReference>
<comment type="subcellular location">
    <subcellularLocation>
        <location evidence="1">Peroxisome</location>
    </subcellularLocation>
</comment>
<evidence type="ECO:0000256" key="5">
    <source>
        <dbReference type="ARBA" id="ARBA00022832"/>
    </source>
</evidence>
<dbReference type="InterPro" id="IPR020617">
    <property type="entry name" value="Thiolase_C"/>
</dbReference>
<dbReference type="InterPro" id="IPR050215">
    <property type="entry name" value="Thiolase-like_sf_Thiolase"/>
</dbReference>
<dbReference type="Proteomes" id="UP001152885">
    <property type="component" value="Unassembled WGS sequence"/>
</dbReference>
<dbReference type="PROSITE" id="PS00099">
    <property type="entry name" value="THIOLASE_3"/>
    <property type="match status" value="1"/>
</dbReference>
<dbReference type="Gene3D" id="3.40.47.10">
    <property type="match status" value="2"/>
</dbReference>
<dbReference type="Pfam" id="PF02803">
    <property type="entry name" value="Thiolase_C"/>
    <property type="match status" value="1"/>
</dbReference>
<evidence type="ECO:0000256" key="7">
    <source>
        <dbReference type="ARBA" id="ARBA00023098"/>
    </source>
</evidence>
<organism evidence="17 18">
    <name type="scientific">Candida verbasci</name>
    <dbReference type="NCBI Taxonomy" id="1227364"/>
    <lineage>
        <taxon>Eukaryota</taxon>
        <taxon>Fungi</taxon>
        <taxon>Dikarya</taxon>
        <taxon>Ascomycota</taxon>
        <taxon>Saccharomycotina</taxon>
        <taxon>Pichiomycetes</taxon>
        <taxon>Debaryomycetaceae</taxon>
        <taxon>Candida/Lodderomyces clade</taxon>
        <taxon>Candida</taxon>
    </lineage>
</organism>
<dbReference type="GO" id="GO:0010124">
    <property type="term" value="P:phenylacetate catabolic process"/>
    <property type="evidence" value="ECO:0007669"/>
    <property type="project" value="TreeGrafter"/>
</dbReference>
<feature type="compositionally biased region" description="Acidic residues" evidence="14">
    <location>
        <begin position="207"/>
        <end position="225"/>
    </location>
</feature>
<evidence type="ECO:0000256" key="14">
    <source>
        <dbReference type="SAM" id="MobiDB-lite"/>
    </source>
</evidence>
<evidence type="ECO:0000256" key="13">
    <source>
        <dbReference type="RuleBase" id="RU003557"/>
    </source>
</evidence>
<evidence type="ECO:0000256" key="9">
    <source>
        <dbReference type="ARBA" id="ARBA00023315"/>
    </source>
</evidence>
<proteinExistence type="inferred from homology"/>
<keyword evidence="9 13" id="KW-0012">Acyltransferase</keyword>
<dbReference type="EMBL" id="CANTUO010000003">
    <property type="protein sequence ID" value="CAI5758375.1"/>
    <property type="molecule type" value="Genomic_DNA"/>
</dbReference>
<evidence type="ECO:0000256" key="11">
    <source>
        <dbReference type="ARBA" id="ARBA00047605"/>
    </source>
</evidence>
<evidence type="ECO:0000313" key="18">
    <source>
        <dbReference type="Proteomes" id="UP001152885"/>
    </source>
</evidence>
<dbReference type="NCBIfam" id="TIGR01930">
    <property type="entry name" value="AcCoA-C-Actrans"/>
    <property type="match status" value="1"/>
</dbReference>
<keyword evidence="6" id="KW-0809">Transit peptide</keyword>
<feature type="compositionally biased region" description="Basic and acidic residues" evidence="14">
    <location>
        <begin position="226"/>
        <end position="236"/>
    </location>
</feature>
<evidence type="ECO:0000313" key="17">
    <source>
        <dbReference type="EMBL" id="CAI5758375.1"/>
    </source>
</evidence>
<comment type="pathway">
    <text evidence="2">Lipid metabolism; fatty acid metabolism.</text>
</comment>
<evidence type="ECO:0000256" key="4">
    <source>
        <dbReference type="ARBA" id="ARBA00022679"/>
    </source>
</evidence>
<evidence type="ECO:0000256" key="8">
    <source>
        <dbReference type="ARBA" id="ARBA00023140"/>
    </source>
</evidence>
<dbReference type="PROSITE" id="PS00098">
    <property type="entry name" value="THIOLASE_1"/>
    <property type="match status" value="1"/>
</dbReference>
<feature type="active site" description="Proton acceptor" evidence="12">
    <location>
        <position position="396"/>
    </location>
</feature>
<dbReference type="InterPro" id="IPR020610">
    <property type="entry name" value="Thiolase_AS"/>
</dbReference>
<dbReference type="Pfam" id="PF00108">
    <property type="entry name" value="Thiolase_N"/>
    <property type="match status" value="1"/>
</dbReference>
<dbReference type="InterPro" id="IPR020616">
    <property type="entry name" value="Thiolase_N"/>
</dbReference>
<dbReference type="PANTHER" id="PTHR43853:SF8">
    <property type="entry name" value="3-KETOACYL-COA THIOLASE, PEROXISOMAL"/>
    <property type="match status" value="1"/>
</dbReference>
<feature type="region of interest" description="Disordered" evidence="14">
    <location>
        <begin position="202"/>
        <end position="236"/>
    </location>
</feature>
<comment type="similarity">
    <text evidence="3 13">Belongs to the thiolase-like superfamily. Thiolase family.</text>
</comment>
<dbReference type="InterPro" id="IPR016039">
    <property type="entry name" value="Thiolase-like"/>
</dbReference>
<dbReference type="GO" id="GO:0005777">
    <property type="term" value="C:peroxisome"/>
    <property type="evidence" value="ECO:0007669"/>
    <property type="project" value="UniProtKB-SubCell"/>
</dbReference>
<keyword evidence="18" id="KW-1185">Reference proteome</keyword>
<gene>
    <name evidence="17" type="ORF">CANVERA_P2888</name>
</gene>
<keyword evidence="4 13" id="KW-0808">Transferase</keyword>
<feature type="domain" description="Thiolase C-terminal" evidence="16">
    <location>
        <begin position="290"/>
        <end position="408"/>
    </location>
</feature>
<comment type="caution">
    <text evidence="17">The sequence shown here is derived from an EMBL/GenBank/DDBJ whole genome shotgun (WGS) entry which is preliminary data.</text>
</comment>
<keyword evidence="8" id="KW-0576">Peroxisome</keyword>
<dbReference type="PIRSF" id="PIRSF000429">
    <property type="entry name" value="Ac-CoA_Ac_transf"/>
    <property type="match status" value="1"/>
</dbReference>
<dbReference type="InterPro" id="IPR020613">
    <property type="entry name" value="Thiolase_CS"/>
</dbReference>
<feature type="active site" description="Acyl-thioester intermediate" evidence="12">
    <location>
        <position position="100"/>
    </location>
</feature>
<dbReference type="PANTHER" id="PTHR43853">
    <property type="entry name" value="3-KETOACYL-COA THIOLASE, PEROXISOMAL"/>
    <property type="match status" value="1"/>
</dbReference>
<evidence type="ECO:0000256" key="3">
    <source>
        <dbReference type="ARBA" id="ARBA00010982"/>
    </source>
</evidence>
<dbReference type="EC" id="2.3.1.16" evidence="10"/>
<evidence type="ECO:0000256" key="1">
    <source>
        <dbReference type="ARBA" id="ARBA00004275"/>
    </source>
</evidence>